<protein>
    <recommendedName>
        <fullName evidence="3">DUF222 domain-containing protein</fullName>
    </recommendedName>
</protein>
<dbReference type="Proteomes" id="UP000741013">
    <property type="component" value="Unassembled WGS sequence"/>
</dbReference>
<evidence type="ECO:0000313" key="1">
    <source>
        <dbReference type="EMBL" id="MBP2181999.1"/>
    </source>
</evidence>
<sequence>MSRDAYLGTYLNDHLAGATGGVDLSRRLAAAERDTDYGPELRRVAAEIAEDRRSLLEIMNGLDVVLARHKAALAWAAEKVGRLKFNGKLFRRSPLSRVVELEAVRLGVEGKAACWRALRHRAVGDSRLDVTALDRLLERAGEQSETVERLRVRATTEAFG</sequence>
<reference evidence="1 2" key="1">
    <citation type="submission" date="2021-03" db="EMBL/GenBank/DDBJ databases">
        <title>Sequencing the genomes of 1000 actinobacteria strains.</title>
        <authorList>
            <person name="Klenk H.-P."/>
        </authorList>
    </citation>
    <scope>NUCLEOTIDE SEQUENCE [LARGE SCALE GENOMIC DNA]</scope>
    <source>
        <strain evidence="1 2">DSM 45510</strain>
    </source>
</reference>
<name>A0ABS4PRF2_9PSEU</name>
<evidence type="ECO:0000313" key="2">
    <source>
        <dbReference type="Proteomes" id="UP000741013"/>
    </source>
</evidence>
<dbReference type="EMBL" id="JAGGMS010000001">
    <property type="protein sequence ID" value="MBP2181999.1"/>
    <property type="molecule type" value="Genomic_DNA"/>
</dbReference>
<keyword evidence="2" id="KW-1185">Reference proteome</keyword>
<evidence type="ECO:0008006" key="3">
    <source>
        <dbReference type="Google" id="ProtNLM"/>
    </source>
</evidence>
<accession>A0ABS4PRF2</accession>
<gene>
    <name evidence="1" type="ORF">JOM49_003525</name>
</gene>
<comment type="caution">
    <text evidence="1">The sequence shown here is derived from an EMBL/GenBank/DDBJ whole genome shotgun (WGS) entry which is preliminary data.</text>
</comment>
<dbReference type="RefSeq" id="WP_245369360.1">
    <property type="nucleotide sequence ID" value="NZ_JAGGMS010000001.1"/>
</dbReference>
<proteinExistence type="predicted"/>
<organism evidence="1 2">
    <name type="scientific">Amycolatopsis magusensis</name>
    <dbReference type="NCBI Taxonomy" id="882444"/>
    <lineage>
        <taxon>Bacteria</taxon>
        <taxon>Bacillati</taxon>
        <taxon>Actinomycetota</taxon>
        <taxon>Actinomycetes</taxon>
        <taxon>Pseudonocardiales</taxon>
        <taxon>Pseudonocardiaceae</taxon>
        <taxon>Amycolatopsis</taxon>
    </lineage>
</organism>